<evidence type="ECO:0000256" key="1">
    <source>
        <dbReference type="ARBA" id="ARBA00010333"/>
    </source>
</evidence>
<dbReference type="CDD" id="cd13688">
    <property type="entry name" value="PBP2_GltI_DEBP"/>
    <property type="match status" value="1"/>
</dbReference>
<keyword evidence="3" id="KW-0732">Signal</keyword>
<gene>
    <name evidence="5" type="ORF">C5615_19965</name>
</gene>
<dbReference type="InterPro" id="IPR051455">
    <property type="entry name" value="Bact_solute-bind_prot3"/>
</dbReference>
<proteinExistence type="inferred from homology"/>
<reference evidence="5 6" key="1">
    <citation type="submission" date="2018-02" db="EMBL/GenBank/DDBJ databases">
        <title>Draft genome sequencing of Burkholderia cepacia Y14-15.</title>
        <authorList>
            <person name="Zheng B.-X."/>
        </authorList>
    </citation>
    <scope>NUCLEOTIDE SEQUENCE [LARGE SCALE GENOMIC DNA]</scope>
    <source>
        <strain evidence="5 6">Y14-15</strain>
    </source>
</reference>
<dbReference type="GO" id="GO:0005576">
    <property type="term" value="C:extracellular region"/>
    <property type="evidence" value="ECO:0007669"/>
    <property type="project" value="TreeGrafter"/>
</dbReference>
<comment type="caution">
    <text evidence="5">The sequence shown here is derived from an EMBL/GenBank/DDBJ whole genome shotgun (WGS) entry which is preliminary data.</text>
</comment>
<keyword evidence="2" id="KW-0813">Transport</keyword>
<dbReference type="PANTHER" id="PTHR30085">
    <property type="entry name" value="AMINO ACID ABC TRANSPORTER PERMEASE"/>
    <property type="match status" value="1"/>
</dbReference>
<dbReference type="EMBL" id="PUIQ01000024">
    <property type="protein sequence ID" value="PQP16508.1"/>
    <property type="molecule type" value="Genomic_DNA"/>
</dbReference>
<dbReference type="InterPro" id="IPR001638">
    <property type="entry name" value="Solute-binding_3/MltF_N"/>
</dbReference>
<name>A0A2S8INZ6_BURCE</name>
<dbReference type="GO" id="GO:0006865">
    <property type="term" value="P:amino acid transport"/>
    <property type="evidence" value="ECO:0007669"/>
    <property type="project" value="TreeGrafter"/>
</dbReference>
<dbReference type="AlphaFoldDB" id="A0A2S8INZ6"/>
<dbReference type="SMART" id="SM00062">
    <property type="entry name" value="PBPb"/>
    <property type="match status" value="1"/>
</dbReference>
<feature type="domain" description="Solute-binding protein family 3/N-terminal" evidence="4">
    <location>
        <begin position="52"/>
        <end position="283"/>
    </location>
</feature>
<protein>
    <recommendedName>
        <fullName evidence="4">Solute-binding protein family 3/N-terminal domain-containing protein</fullName>
    </recommendedName>
</protein>
<sequence length="312" mass="34243">MAAINSNGFMGIAYGVIRRLLVFSALAFSGLTNYVAAQPVDPVLEKITRTGKLVIGYPAEALPFSYQIAEHEEPLGYSIDLCRKVAQAIQDALQLKTLTVTFQPLSFKERLDAVQSGTVDLECGSTTNTRERQEKVAFSVSTFAATIKALVRSGDPAHNLLALNHRKVIIVEGTTVGSLVSDLEKDRQLDFEKVTEPNLAAGLAALASQKGDALVFDEVVVAPRIAKLHDQYRFLSDTLAVEHLALMMPKRNPQLKRIVDTTLVTLMQSGAAEQLYRKWFQSPIGPDGTNLNIPFSQDMRVLFSQPNDRGNI</sequence>
<accession>A0A2S8INZ6</accession>
<dbReference type="RefSeq" id="WP_105391726.1">
    <property type="nucleotide sequence ID" value="NZ_PUIQ01000024.1"/>
</dbReference>
<organism evidence="5 6">
    <name type="scientific">Burkholderia cepacia</name>
    <name type="common">Pseudomonas cepacia</name>
    <dbReference type="NCBI Taxonomy" id="292"/>
    <lineage>
        <taxon>Bacteria</taxon>
        <taxon>Pseudomonadati</taxon>
        <taxon>Pseudomonadota</taxon>
        <taxon>Betaproteobacteria</taxon>
        <taxon>Burkholderiales</taxon>
        <taxon>Burkholderiaceae</taxon>
        <taxon>Burkholderia</taxon>
        <taxon>Burkholderia cepacia complex</taxon>
    </lineage>
</organism>
<dbReference type="GO" id="GO:0030288">
    <property type="term" value="C:outer membrane-bounded periplasmic space"/>
    <property type="evidence" value="ECO:0007669"/>
    <property type="project" value="TreeGrafter"/>
</dbReference>
<dbReference type="SUPFAM" id="SSF53850">
    <property type="entry name" value="Periplasmic binding protein-like II"/>
    <property type="match status" value="1"/>
</dbReference>
<dbReference type="Proteomes" id="UP000238206">
    <property type="component" value="Unassembled WGS sequence"/>
</dbReference>
<evidence type="ECO:0000256" key="2">
    <source>
        <dbReference type="ARBA" id="ARBA00022448"/>
    </source>
</evidence>
<dbReference type="Gene3D" id="3.40.190.10">
    <property type="entry name" value="Periplasmic binding protein-like II"/>
    <property type="match status" value="2"/>
</dbReference>
<evidence type="ECO:0000256" key="3">
    <source>
        <dbReference type="ARBA" id="ARBA00022729"/>
    </source>
</evidence>
<dbReference type="Pfam" id="PF00497">
    <property type="entry name" value="SBP_bac_3"/>
    <property type="match status" value="1"/>
</dbReference>
<comment type="similarity">
    <text evidence="1">Belongs to the bacterial solute-binding protein 3 family.</text>
</comment>
<evidence type="ECO:0000259" key="4">
    <source>
        <dbReference type="SMART" id="SM00062"/>
    </source>
</evidence>
<evidence type="ECO:0000313" key="5">
    <source>
        <dbReference type="EMBL" id="PQP16508.1"/>
    </source>
</evidence>
<dbReference type="PANTHER" id="PTHR30085:SF2">
    <property type="entry name" value="GLUTAMATE_ASPARTATE IMPORT SOLUTE-BINDING PROTEIN"/>
    <property type="match status" value="1"/>
</dbReference>
<evidence type="ECO:0000313" key="6">
    <source>
        <dbReference type="Proteomes" id="UP000238206"/>
    </source>
</evidence>